<comment type="catalytic activity">
    <reaction evidence="2">
        <text>Cleaves type-1 transmembrane domains using a catalytic dyad composed of serine and histidine that are contributed by different transmembrane domains.</text>
        <dbReference type="EC" id="3.4.21.105"/>
    </reaction>
</comment>
<evidence type="ECO:0000259" key="3">
    <source>
        <dbReference type="Pfam" id="PF01694"/>
    </source>
</evidence>
<protein>
    <recommendedName>
        <fullName evidence="2">RHOMBOID-like protein</fullName>
        <ecNumber evidence="2">3.4.21.105</ecNumber>
    </recommendedName>
</protein>
<keyword evidence="2" id="KW-1133">Transmembrane helix</keyword>
<keyword evidence="2" id="KW-0472">Membrane</keyword>
<accession>A0A6V7QY88</accession>
<comment type="function">
    <text evidence="2">Serine protease involved in intramembrane proteolysis.</text>
</comment>
<dbReference type="EMBL" id="CAJEUB010000061">
    <property type="protein sequence ID" value="CAD1847847.1"/>
    <property type="molecule type" value="Genomic_DNA"/>
</dbReference>
<dbReference type="PANTHER" id="PTHR22936:SF77">
    <property type="entry name" value="RHOMBOID-LIKE PROTEIN 1"/>
    <property type="match status" value="1"/>
</dbReference>
<dbReference type="AlphaFoldDB" id="A0A6V7QY88"/>
<comment type="caution">
    <text evidence="2">Lacks conserved residue(s) required for the propagation of feature annotation.</text>
</comment>
<dbReference type="PANTHER" id="PTHR22936">
    <property type="entry name" value="RHOMBOID-RELATED"/>
    <property type="match status" value="1"/>
</dbReference>
<comment type="subcellular location">
    <subcellularLocation>
        <location evidence="2">Membrane</location>
        <topology evidence="2">Multi-pass membrane protein</topology>
    </subcellularLocation>
</comment>
<evidence type="ECO:0000256" key="2">
    <source>
        <dbReference type="RuleBase" id="RU362115"/>
    </source>
</evidence>
<proteinExistence type="inferred from homology"/>
<dbReference type="InterPro" id="IPR022764">
    <property type="entry name" value="Peptidase_S54_rhomboid_dom"/>
</dbReference>
<comment type="similarity">
    <text evidence="1 2">Belongs to the peptidase S54 family.</text>
</comment>
<name>A0A6V7QY88_ANACO</name>
<dbReference type="GO" id="GO:0016020">
    <property type="term" value="C:membrane"/>
    <property type="evidence" value="ECO:0007669"/>
    <property type="project" value="UniProtKB-SubCell"/>
</dbReference>
<organism evidence="4">
    <name type="scientific">Ananas comosus var. bracteatus</name>
    <name type="common">red pineapple</name>
    <dbReference type="NCBI Taxonomy" id="296719"/>
    <lineage>
        <taxon>Eukaryota</taxon>
        <taxon>Viridiplantae</taxon>
        <taxon>Streptophyta</taxon>
        <taxon>Embryophyta</taxon>
        <taxon>Tracheophyta</taxon>
        <taxon>Spermatophyta</taxon>
        <taxon>Magnoliopsida</taxon>
        <taxon>Liliopsida</taxon>
        <taxon>Poales</taxon>
        <taxon>Bromeliaceae</taxon>
        <taxon>Bromelioideae</taxon>
        <taxon>Ananas</taxon>
    </lineage>
</organism>
<keyword evidence="2" id="KW-0378">Hydrolase</keyword>
<keyword evidence="2" id="KW-0812">Transmembrane</keyword>
<feature type="domain" description="Peptidase S54 rhomboid" evidence="3">
    <location>
        <begin position="38"/>
        <end position="98"/>
    </location>
</feature>
<dbReference type="InterPro" id="IPR002610">
    <property type="entry name" value="Peptidase_S54_rhomboid-like"/>
</dbReference>
<evidence type="ECO:0000256" key="1">
    <source>
        <dbReference type="ARBA" id="ARBA00009045"/>
    </source>
</evidence>
<gene>
    <name evidence="4" type="ORF">CB5_LOCUS31058</name>
</gene>
<feature type="transmembrane region" description="Helical" evidence="2">
    <location>
        <begin position="36"/>
        <end position="57"/>
    </location>
</feature>
<keyword evidence="2" id="KW-0645">Protease</keyword>
<dbReference type="GO" id="GO:0004252">
    <property type="term" value="F:serine-type endopeptidase activity"/>
    <property type="evidence" value="ECO:0007669"/>
    <property type="project" value="InterPro"/>
</dbReference>
<reference evidence="4" key="1">
    <citation type="submission" date="2020-07" db="EMBL/GenBank/DDBJ databases">
        <authorList>
            <person name="Lin J."/>
        </authorList>
    </citation>
    <scope>NUCLEOTIDE SEQUENCE</scope>
</reference>
<evidence type="ECO:0000313" key="4">
    <source>
        <dbReference type="EMBL" id="CAD1847847.1"/>
    </source>
</evidence>
<sequence>MSFDHLHLATRCGCSHIYQYDKPSPYWNLTNKNLGLVLKIGLLYVIFGFGGSLLFALFIQSNIYVGALGALFDLLRAILSELTMNLTIYANKVAVLYMLSTGTIDKAFRYSHG</sequence>
<dbReference type="EC" id="3.4.21.105" evidence="2"/>
<keyword evidence="2" id="KW-0720">Serine protease</keyword>
<dbReference type="Pfam" id="PF01694">
    <property type="entry name" value="Rhomboid"/>
    <property type="match status" value="1"/>
</dbReference>
<dbReference type="GO" id="GO:0006508">
    <property type="term" value="P:proteolysis"/>
    <property type="evidence" value="ECO:0007669"/>
    <property type="project" value="UniProtKB-KW"/>
</dbReference>